<dbReference type="PANTHER" id="PTHR24117">
    <property type="entry name" value="AGAP007537-PB"/>
    <property type="match status" value="1"/>
</dbReference>
<feature type="compositionally biased region" description="Basic and acidic residues" evidence="3">
    <location>
        <begin position="1060"/>
        <end position="1071"/>
    </location>
</feature>
<feature type="compositionally biased region" description="Polar residues" evidence="3">
    <location>
        <begin position="297"/>
        <end position="308"/>
    </location>
</feature>
<accession>A0A2H8TPU6</accession>
<feature type="compositionally biased region" description="Low complexity" evidence="3">
    <location>
        <begin position="806"/>
        <end position="816"/>
    </location>
</feature>
<feature type="region of interest" description="Disordered" evidence="3">
    <location>
        <begin position="1006"/>
        <end position="1239"/>
    </location>
</feature>
<dbReference type="Gene3D" id="1.25.40.20">
    <property type="entry name" value="Ankyrin repeat-containing domain"/>
    <property type="match status" value="1"/>
</dbReference>
<feature type="compositionally biased region" description="Low complexity" evidence="3">
    <location>
        <begin position="1931"/>
        <end position="1947"/>
    </location>
</feature>
<dbReference type="PANTHER" id="PTHR24117:SF9">
    <property type="entry name" value="BCL-6 COREPRESSOR PCGF1 BINDING DOMAIN-CONTAINING PROTEIN"/>
    <property type="match status" value="1"/>
</dbReference>
<feature type="compositionally biased region" description="Basic and acidic residues" evidence="3">
    <location>
        <begin position="1146"/>
        <end position="1239"/>
    </location>
</feature>
<dbReference type="OrthoDB" id="3666223at2759"/>
<name>A0A2H8TPU6_9HEMI</name>
<dbReference type="InterPro" id="IPR002110">
    <property type="entry name" value="Ankyrin_rpt"/>
</dbReference>
<feature type="region of interest" description="Disordered" evidence="3">
    <location>
        <begin position="1901"/>
        <end position="1947"/>
    </location>
</feature>
<feature type="compositionally biased region" description="Pro residues" evidence="3">
    <location>
        <begin position="217"/>
        <end position="226"/>
    </location>
</feature>
<feature type="compositionally biased region" description="Pro residues" evidence="3">
    <location>
        <begin position="165"/>
        <end position="182"/>
    </location>
</feature>
<feature type="region of interest" description="Disordered" evidence="3">
    <location>
        <begin position="778"/>
        <end position="817"/>
    </location>
</feature>
<feature type="compositionally biased region" description="Basic and acidic residues" evidence="3">
    <location>
        <begin position="1078"/>
        <end position="1119"/>
    </location>
</feature>
<feature type="compositionally biased region" description="Basic residues" evidence="3">
    <location>
        <begin position="1120"/>
        <end position="1130"/>
    </location>
</feature>
<comment type="similarity">
    <text evidence="1">Belongs to the BCOR family.</text>
</comment>
<feature type="compositionally biased region" description="Low complexity" evidence="3">
    <location>
        <begin position="363"/>
        <end position="385"/>
    </location>
</feature>
<dbReference type="SMART" id="SM00248">
    <property type="entry name" value="ANK"/>
    <property type="match status" value="3"/>
</dbReference>
<feature type="compositionally biased region" description="Low complexity" evidence="3">
    <location>
        <begin position="60"/>
        <end position="80"/>
    </location>
</feature>
<protein>
    <submittedName>
        <fullName evidence="4">BCL-6 corepressor</fullName>
    </submittedName>
</protein>
<feature type="compositionally biased region" description="Pro residues" evidence="3">
    <location>
        <begin position="792"/>
        <end position="805"/>
    </location>
</feature>
<evidence type="ECO:0000313" key="4">
    <source>
        <dbReference type="EMBL" id="MBW15662.1"/>
    </source>
</evidence>
<feature type="repeat" description="ANK" evidence="2">
    <location>
        <begin position="1717"/>
        <end position="1749"/>
    </location>
</feature>
<reference evidence="4" key="1">
    <citation type="submission" date="2017-10" db="EMBL/GenBank/DDBJ databases">
        <title>Transcriptome Assembly of Sugarcane Aphid Adults.</title>
        <authorList>
            <person name="Scully E.D."/>
            <person name="Palmer N.A."/>
            <person name="Geib S.M."/>
            <person name="Sarath G."/>
            <person name="Sattler S.E."/>
        </authorList>
    </citation>
    <scope>NUCLEOTIDE SEQUENCE</scope>
    <source>
        <tissue evidence="4">Whole body</tissue>
    </source>
</reference>
<feature type="region of interest" description="Disordered" evidence="3">
    <location>
        <begin position="500"/>
        <end position="540"/>
    </location>
</feature>
<gene>
    <name evidence="4" type="primary">Bcor_1</name>
</gene>
<feature type="region of interest" description="Disordered" evidence="3">
    <location>
        <begin position="1520"/>
        <end position="1580"/>
    </location>
</feature>
<dbReference type="GO" id="GO:0005634">
    <property type="term" value="C:nucleus"/>
    <property type="evidence" value="ECO:0007669"/>
    <property type="project" value="TreeGrafter"/>
</dbReference>
<feature type="compositionally biased region" description="Low complexity" evidence="3">
    <location>
        <begin position="420"/>
        <end position="441"/>
    </location>
</feature>
<feature type="region of interest" description="Disordered" evidence="3">
    <location>
        <begin position="39"/>
        <end position="80"/>
    </location>
</feature>
<dbReference type="PROSITE" id="PS50297">
    <property type="entry name" value="ANK_REP_REGION"/>
    <property type="match status" value="2"/>
</dbReference>
<feature type="region of interest" description="Disordered" evidence="3">
    <location>
        <begin position="971"/>
        <end position="990"/>
    </location>
</feature>
<dbReference type="SUPFAM" id="SSF48403">
    <property type="entry name" value="Ankyrin repeat"/>
    <property type="match status" value="1"/>
</dbReference>
<dbReference type="Pfam" id="PF12796">
    <property type="entry name" value="Ank_2"/>
    <property type="match status" value="1"/>
</dbReference>
<feature type="compositionally biased region" description="Low complexity" evidence="3">
    <location>
        <begin position="510"/>
        <end position="524"/>
    </location>
</feature>
<dbReference type="PROSITE" id="PS50088">
    <property type="entry name" value="ANK_REPEAT"/>
    <property type="match status" value="2"/>
</dbReference>
<dbReference type="EMBL" id="GFXV01003857">
    <property type="protein sequence ID" value="MBW15662.1"/>
    <property type="molecule type" value="Transcribed_RNA"/>
</dbReference>
<feature type="compositionally biased region" description="Low complexity" evidence="3">
    <location>
        <begin position="126"/>
        <end position="164"/>
    </location>
</feature>
<evidence type="ECO:0000256" key="2">
    <source>
        <dbReference type="PROSITE-ProRule" id="PRU00023"/>
    </source>
</evidence>
<dbReference type="PRINTS" id="PR01415">
    <property type="entry name" value="ANKYRIN"/>
</dbReference>
<sequence length="2000" mass="220388">MDSGFSNMLENTRKYFQGIPTDAASTAAAAAAAAAAQLHFPPPLPPSHHLHHNGGGGGRSSMNSSSSSSSSSSEPSSAAATDRFAGYHHPHLRYNFQPYSSPGHYPRTAVDPKPAAFQHHHFQPPSTLQYHQQQQQHQQQLHQLPLSASSSSPPSPYKSPYTLQPLPPPPPTVKQQQPPPSQFKPMSIARSSPPAAATDKQYSPPKPPQSPYAVVPKPTPGAPQPQSPFTAPKEQQPSVPETPPPSPHSSHYYNRTSHSGLQQQAIDRDYLRFKPIQTPPPPPNRFQPLEKPKSEVPATSGTGLQSSHLAIRYDPKLEQPRSGVRAVPIAQAKQPSSSSSSTTAAQHDVNRVIVQKPEPLRYHQQQQQQQHQLNNNLPHRSSSSSDDNHHRHHKRPASVQPSYLDSRPFQIKAFEGGGNNNSNGSSSNGSSGSGQSSSTSSYHRPFAVAPQPLPPSSQSSPAIIVSSMDHRWTAFDGRAPPAFLQQSSSSSAAAVINGYHHHHHRPSPILPSTSSSLPTTVVTQHHQHHSLSRQQQQSQHYPLNLQKLTQPARPATAAGQLQQPVKLGQENGTSAAAKLRFETTKRESPLDLSVKTVCRSADSTDDRLNPFGHDIPKVNFKPDFNRSLPATAAAPPPPTSVVVVGGQQHQQHNNAATVYNHHHHQFAGQMSLSLPPPTVLPPPPSTQTVVVVQSSPQQPLPSVAAAPTTPLPPIVRPHHHPHTNNTVPSLSSADEAWRAAIDRQIEQKFNSYTSSKKHHPHPLHQYPQILQHQHLHHPPIPSTAMEQHQQQQPPPAQPPPPPPPSQQQQPQQGPAQADKRVLEILKQNIEARDQNSRPQIAEAPSTPAMVFSTPIRKEPSTTPLKKTDYYMAERTAVTPFPKKVDYYMDRAYCNAPRIRTKAERKQISAEGSSSGTRMSSPMAAATAISPHPFLPSNNSVPQTKQEPTPLTQTEAVIDLKLDIKREPSPIKEPDLSLLNKEETVKDEDDEDFWTNTCNSFVVQLAETQEKKKVKTPVKRKSPKELLPQPPKRKYTKRIKIEPIAETDKDNKLSDVQNESKSIEEVKLEKSSVLENIVSEEKTQKDAEPPDTDKENKTKLKDSEKIVDDTKDKEDNEKKSAKGKPRRKRLIIKPLIAKVKKIKKEHKKELKIKELKKETKKEEKKELKKAEKKDKDAVKKEQLLKLEKKEQAMTTKEEKKGLKKEEKRDLKKDQQQLDHGNKKDLNNKKESKKSEANRKKVVVEKENLTKNIENTSRRSAAAAAIEVAGKFNPRQSLRRKNSLKDYTFAFDELLDDAFAHFETVKIPVKRRRKCASPSPTPAPTVVSAAVGPTQLVAVVKKTKEKDNETIRMRLRSRNRPLLAKQEPQQASSKKKANVKNKIIPKRRRKKSLGEKSTHTVVATTEDWKDELYKFKRSLRLPSKLISVVSPPTAGAVAADQVSLTSIMNIPPPPKPVKESKAAKLAACQSLQAGGPGGVSGKNKPKRLGGHMFGRRDVMFKGRRMMKREKIVSAEKLMQRNLRKRRQREDEVMKKECAGEEAIASHFDDEDEEEAHAEEEDEEDDDSGAAGTRGSGVKPPARMLFKRKLMRKKFRSGFDYIKKKKKKEPLSDKKPATVATTTVASTSIPPSAPRYVSEIHAEIKGWIVNKGHGETVLHRAARLGVDDVVGYCIEKLEYAPSVADNAGYTPLHEACSQGHYHIAKLLLLFGADVSASAQGGIRPLHEAVENGDVHLVRLLLSYGADPHLATYSGQSPLSLATDKQTRMLLEHHVNDVQGYGSASVWNFDDSTLTHEPEDVDRLLWCLPPAPSPVPGDEDPSFEFEFADQSLPDVYKLSSDESADNRTDDDDWVLFADVSTALSVKTVDALVKLLDDENAVTAVPADRFKERAVLRKSLGRQPVAVPSATAANRSGAAERPAKDDNSGSVAAKEASSSSTPSTSASAIVSTSSTTTSISTTATTASTTSAVSSSTLTSGGEQILFVRYDRKLKQLLGVDVYTVS</sequence>
<dbReference type="GO" id="GO:0003714">
    <property type="term" value="F:transcription corepressor activity"/>
    <property type="evidence" value="ECO:0007669"/>
    <property type="project" value="TreeGrafter"/>
</dbReference>
<feature type="compositionally biased region" description="Basic and acidic residues" evidence="3">
    <location>
        <begin position="1038"/>
        <end position="1052"/>
    </location>
</feature>
<feature type="repeat" description="ANK" evidence="2">
    <location>
        <begin position="1684"/>
        <end position="1716"/>
    </location>
</feature>
<feature type="compositionally biased region" description="Polar residues" evidence="3">
    <location>
        <begin position="227"/>
        <end position="236"/>
    </location>
</feature>
<evidence type="ECO:0000256" key="1">
    <source>
        <dbReference type="ARBA" id="ARBA00034703"/>
    </source>
</evidence>
<feature type="region of interest" description="Disordered" evidence="3">
    <location>
        <begin position="928"/>
        <end position="949"/>
    </location>
</feature>
<feature type="compositionally biased region" description="Polar residues" evidence="3">
    <location>
        <begin position="935"/>
        <end position="949"/>
    </location>
</feature>
<feature type="compositionally biased region" description="Basic and acidic residues" evidence="3">
    <location>
        <begin position="971"/>
        <end position="983"/>
    </location>
</feature>
<dbReference type="GO" id="GO:0000122">
    <property type="term" value="P:negative regulation of transcription by RNA polymerase II"/>
    <property type="evidence" value="ECO:0007669"/>
    <property type="project" value="TreeGrafter"/>
</dbReference>
<feature type="region of interest" description="Disordered" evidence="3">
    <location>
        <begin position="699"/>
        <end position="730"/>
    </location>
</feature>
<feature type="compositionally biased region" description="Basic residues" evidence="3">
    <location>
        <begin position="1011"/>
        <end position="1021"/>
    </location>
</feature>
<proteinExistence type="inferred from homology"/>
<evidence type="ECO:0000256" key="3">
    <source>
        <dbReference type="SAM" id="MobiDB-lite"/>
    </source>
</evidence>
<dbReference type="InterPro" id="IPR047144">
    <property type="entry name" value="BCOR-like"/>
</dbReference>
<dbReference type="InterPro" id="IPR036770">
    <property type="entry name" value="Ankyrin_rpt-contain_sf"/>
</dbReference>
<dbReference type="Pfam" id="PF00023">
    <property type="entry name" value="Ank"/>
    <property type="match status" value="1"/>
</dbReference>
<organism evidence="4">
    <name type="scientific">Melanaphis sacchari</name>
    <dbReference type="NCBI Taxonomy" id="742174"/>
    <lineage>
        <taxon>Eukaryota</taxon>
        <taxon>Metazoa</taxon>
        <taxon>Ecdysozoa</taxon>
        <taxon>Arthropoda</taxon>
        <taxon>Hexapoda</taxon>
        <taxon>Insecta</taxon>
        <taxon>Pterygota</taxon>
        <taxon>Neoptera</taxon>
        <taxon>Paraneoptera</taxon>
        <taxon>Hemiptera</taxon>
        <taxon>Sternorrhyncha</taxon>
        <taxon>Aphidomorpha</taxon>
        <taxon>Aphidoidea</taxon>
        <taxon>Aphididae</taxon>
        <taxon>Aphidini</taxon>
        <taxon>Melanaphis</taxon>
    </lineage>
</organism>
<keyword evidence="2" id="KW-0040">ANK repeat</keyword>
<feature type="compositionally biased region" description="Polar residues" evidence="3">
    <location>
        <begin position="251"/>
        <end position="265"/>
    </location>
</feature>
<feature type="region of interest" description="Disordered" evidence="3">
    <location>
        <begin position="1356"/>
        <end position="1396"/>
    </location>
</feature>
<feature type="compositionally biased region" description="Acidic residues" evidence="3">
    <location>
        <begin position="1546"/>
        <end position="1565"/>
    </location>
</feature>
<feature type="region of interest" description="Disordered" evidence="3">
    <location>
        <begin position="126"/>
        <end position="461"/>
    </location>
</feature>
<feature type="compositionally biased region" description="Basic residues" evidence="3">
    <location>
        <begin position="1371"/>
        <end position="1389"/>
    </location>
</feature>
<feature type="compositionally biased region" description="Basic and acidic residues" evidence="3">
    <location>
        <begin position="1525"/>
        <end position="1536"/>
    </location>
</feature>